<accession>A0A8S0VNT9</accession>
<evidence type="ECO:0000256" key="1">
    <source>
        <dbReference type="ARBA" id="ARBA00022679"/>
    </source>
</evidence>
<feature type="active site" description="Glycyl thioester intermediate" evidence="3">
    <location>
        <position position="307"/>
    </location>
</feature>
<evidence type="ECO:0000313" key="5">
    <source>
        <dbReference type="EMBL" id="CAA3032150.1"/>
    </source>
</evidence>
<proteinExistence type="predicted"/>
<dbReference type="InterPro" id="IPR035983">
    <property type="entry name" value="Hect_E3_ubiquitin_ligase"/>
</dbReference>
<dbReference type="OrthoDB" id="900118at2759"/>
<gene>
    <name evidence="5" type="ORF">OLEA9_A062812</name>
</gene>
<sequence length="330" mass="37825">MFHRSKILDSAARMMNLHANQKVVLEVEYNEEVGTGHGPSLEFLTLVCHEFQRSGSGIWRADHVSQLVIRKFVLLGQMVAKDLHNRGVLDLPFSKAFHKLILEKKVTVYDIQSFDPGFGMVLLEFQALVERKKKYSESLGKENSSQLDLRFRNTRIEDLYLDFTLPGYPDYALIAASDKMVNLFNLRNVQVEAFKRDFDQVFPIRHLKVFTEEEFKHLLCGEHGSWNSDELLDNVKVDHGYTFSSPPVVNLLEIVWEFDREKQRAFLQFVTPQLPTGGLASLNLKLTIVWKHCSTGADADLPSTMTCANYLKLPPYSSKIDPFFSFVTSK</sequence>
<dbReference type="PANTHER" id="PTHR45670:SF10">
    <property type="entry name" value="E3 UBIQUITIN-PROTEIN LIGASE UPL4"/>
    <property type="match status" value="1"/>
</dbReference>
<keyword evidence="2 3" id="KW-0833">Ubl conjugation pathway</keyword>
<evidence type="ECO:0000256" key="2">
    <source>
        <dbReference type="ARBA" id="ARBA00022786"/>
    </source>
</evidence>
<keyword evidence="6" id="KW-1185">Reference proteome</keyword>
<dbReference type="SUPFAM" id="SSF56204">
    <property type="entry name" value="Hect, E3 ligase catalytic domain"/>
    <property type="match status" value="1"/>
</dbReference>
<dbReference type="GO" id="GO:0061630">
    <property type="term" value="F:ubiquitin protein ligase activity"/>
    <property type="evidence" value="ECO:0007669"/>
    <property type="project" value="InterPro"/>
</dbReference>
<name>A0A8S0VNT9_OLEEU</name>
<dbReference type="PANTHER" id="PTHR45670">
    <property type="entry name" value="E3 UBIQUITIN-PROTEIN LIGASE TRIP12"/>
    <property type="match status" value="1"/>
</dbReference>
<dbReference type="GO" id="GO:0043161">
    <property type="term" value="P:proteasome-mediated ubiquitin-dependent protein catabolic process"/>
    <property type="evidence" value="ECO:0007669"/>
    <property type="project" value="TreeGrafter"/>
</dbReference>
<comment type="caution">
    <text evidence="5">The sequence shown here is derived from an EMBL/GenBank/DDBJ whole genome shotgun (WGS) entry which is preliminary data.</text>
</comment>
<dbReference type="Proteomes" id="UP000594638">
    <property type="component" value="Unassembled WGS sequence"/>
</dbReference>
<dbReference type="Gene3D" id="3.30.2410.10">
    <property type="entry name" value="Hect, E3 ligase catalytic domain"/>
    <property type="match status" value="1"/>
</dbReference>
<dbReference type="InterPro" id="IPR000569">
    <property type="entry name" value="HECT_dom"/>
</dbReference>
<evidence type="ECO:0000256" key="3">
    <source>
        <dbReference type="PROSITE-ProRule" id="PRU00104"/>
    </source>
</evidence>
<dbReference type="InterPro" id="IPR045322">
    <property type="entry name" value="HECTD1/TRIP12-like"/>
</dbReference>
<reference evidence="5 6" key="1">
    <citation type="submission" date="2019-12" db="EMBL/GenBank/DDBJ databases">
        <authorList>
            <person name="Alioto T."/>
            <person name="Alioto T."/>
            <person name="Gomez Garrido J."/>
        </authorList>
    </citation>
    <scope>NUCLEOTIDE SEQUENCE [LARGE SCALE GENOMIC DNA]</scope>
</reference>
<organism evidence="5 6">
    <name type="scientific">Olea europaea subsp. europaea</name>
    <dbReference type="NCBI Taxonomy" id="158383"/>
    <lineage>
        <taxon>Eukaryota</taxon>
        <taxon>Viridiplantae</taxon>
        <taxon>Streptophyta</taxon>
        <taxon>Embryophyta</taxon>
        <taxon>Tracheophyta</taxon>
        <taxon>Spermatophyta</taxon>
        <taxon>Magnoliopsida</taxon>
        <taxon>eudicotyledons</taxon>
        <taxon>Gunneridae</taxon>
        <taxon>Pentapetalae</taxon>
        <taxon>asterids</taxon>
        <taxon>lamiids</taxon>
        <taxon>Lamiales</taxon>
        <taxon>Oleaceae</taxon>
        <taxon>Oleeae</taxon>
        <taxon>Olea</taxon>
    </lineage>
</organism>
<feature type="domain" description="HECT" evidence="4">
    <location>
        <begin position="72"/>
        <end position="319"/>
    </location>
</feature>
<dbReference type="PROSITE" id="PS50237">
    <property type="entry name" value="HECT"/>
    <property type="match status" value="1"/>
</dbReference>
<dbReference type="Gramene" id="OE9A062812T1">
    <property type="protein sequence ID" value="OE9A062812C1"/>
    <property type="gene ID" value="OE9A062812"/>
</dbReference>
<dbReference type="GO" id="GO:0000209">
    <property type="term" value="P:protein polyubiquitination"/>
    <property type="evidence" value="ECO:0007669"/>
    <property type="project" value="TreeGrafter"/>
</dbReference>
<evidence type="ECO:0000313" key="6">
    <source>
        <dbReference type="Proteomes" id="UP000594638"/>
    </source>
</evidence>
<keyword evidence="5" id="KW-0436">Ligase</keyword>
<dbReference type="SMART" id="SM00119">
    <property type="entry name" value="HECTc"/>
    <property type="match status" value="1"/>
</dbReference>
<dbReference type="AlphaFoldDB" id="A0A8S0VNT9"/>
<dbReference type="GO" id="GO:0016874">
    <property type="term" value="F:ligase activity"/>
    <property type="evidence" value="ECO:0007669"/>
    <property type="project" value="UniProtKB-KW"/>
</dbReference>
<dbReference type="Pfam" id="PF00632">
    <property type="entry name" value="HECT"/>
    <property type="match status" value="1"/>
</dbReference>
<keyword evidence="1" id="KW-0808">Transferase</keyword>
<evidence type="ECO:0000259" key="4">
    <source>
        <dbReference type="PROSITE" id="PS50237"/>
    </source>
</evidence>
<protein>
    <submittedName>
        <fullName evidence="5">E3 ubiquitin- ligase UPL4 isoform X1</fullName>
    </submittedName>
</protein>
<dbReference type="Gene3D" id="3.90.1750.10">
    <property type="entry name" value="Hect, E3 ligase catalytic domains"/>
    <property type="match status" value="1"/>
</dbReference>
<dbReference type="EMBL" id="CACTIH010009533">
    <property type="protein sequence ID" value="CAA3032150.1"/>
    <property type="molecule type" value="Genomic_DNA"/>
</dbReference>